<dbReference type="GO" id="GO:0005576">
    <property type="term" value="C:extracellular region"/>
    <property type="evidence" value="ECO:0007669"/>
    <property type="project" value="InterPro"/>
</dbReference>
<dbReference type="InterPro" id="IPR024079">
    <property type="entry name" value="MetalloPept_cat_dom_sf"/>
</dbReference>
<keyword evidence="1" id="KW-0677">Repeat</keyword>
<dbReference type="SMART" id="SM00235">
    <property type="entry name" value="ZnMc"/>
    <property type="match status" value="1"/>
</dbReference>
<evidence type="ECO:0000313" key="9">
    <source>
        <dbReference type="EMBL" id="CAJ1404729.1"/>
    </source>
</evidence>
<feature type="binding site" evidence="3">
    <location>
        <position position="353"/>
    </location>
    <ligand>
        <name>Zn(2+)</name>
        <dbReference type="ChEBI" id="CHEBI:29105"/>
        <note>catalytic</note>
    </ligand>
</feature>
<dbReference type="PANTHER" id="PTHR10127:SF850">
    <property type="entry name" value="METALLOENDOPEPTIDASE"/>
    <property type="match status" value="1"/>
</dbReference>
<dbReference type="InterPro" id="IPR034035">
    <property type="entry name" value="Astacin-like_dom"/>
</dbReference>
<gene>
    <name evidence="9" type="ORF">EVOR1521_LOCUS27120</name>
</gene>
<feature type="domain" description="Apple" evidence="7">
    <location>
        <begin position="20"/>
        <end position="86"/>
    </location>
</feature>
<protein>
    <recommendedName>
        <fullName evidence="4">Metalloendopeptidase</fullName>
        <ecNumber evidence="4">3.4.24.-</ecNumber>
    </recommendedName>
</protein>
<accession>A0AA36JFI9</accession>
<keyword evidence="3 4" id="KW-0378">Hydrolase</keyword>
<dbReference type="PRINTS" id="PR00480">
    <property type="entry name" value="ASTACIN"/>
</dbReference>
<comment type="cofactor">
    <cofactor evidence="3 4">
        <name>Zn(2+)</name>
        <dbReference type="ChEBI" id="CHEBI:29105"/>
    </cofactor>
    <text evidence="3 4">Binds 1 zinc ion per subunit.</text>
</comment>
<dbReference type="SMART" id="SM00223">
    <property type="entry name" value="APPLE"/>
    <property type="match status" value="1"/>
</dbReference>
<evidence type="ECO:0000256" key="6">
    <source>
        <dbReference type="SAM" id="Phobius"/>
    </source>
</evidence>
<dbReference type="InterPro" id="IPR001506">
    <property type="entry name" value="Peptidase_M12A"/>
</dbReference>
<dbReference type="PANTHER" id="PTHR10127">
    <property type="entry name" value="DISCOIDIN, CUB, EGF, LAMININ , AND ZINC METALLOPROTEASE DOMAIN CONTAINING"/>
    <property type="match status" value="1"/>
</dbReference>
<organism evidence="9 10">
    <name type="scientific">Effrenium voratum</name>
    <dbReference type="NCBI Taxonomy" id="2562239"/>
    <lineage>
        <taxon>Eukaryota</taxon>
        <taxon>Sar</taxon>
        <taxon>Alveolata</taxon>
        <taxon>Dinophyceae</taxon>
        <taxon>Suessiales</taxon>
        <taxon>Symbiodiniaceae</taxon>
        <taxon>Effrenium</taxon>
    </lineage>
</organism>
<dbReference type="GO" id="GO:0008270">
    <property type="term" value="F:zinc ion binding"/>
    <property type="evidence" value="ECO:0007669"/>
    <property type="project" value="UniProtKB-UniRule"/>
</dbReference>
<feature type="active site" evidence="3">
    <location>
        <position position="344"/>
    </location>
</feature>
<dbReference type="PROSITE" id="PS50948">
    <property type="entry name" value="PAN"/>
    <property type="match status" value="1"/>
</dbReference>
<evidence type="ECO:0000256" key="2">
    <source>
        <dbReference type="ARBA" id="ARBA00023157"/>
    </source>
</evidence>
<feature type="binding site" evidence="3">
    <location>
        <position position="347"/>
    </location>
    <ligand>
        <name>Zn(2+)</name>
        <dbReference type="ChEBI" id="CHEBI:29105"/>
        <note>catalytic</note>
    </ligand>
</feature>
<feature type="domain" description="Peptidase M12A" evidence="8">
    <location>
        <begin position="235"/>
        <end position="455"/>
    </location>
</feature>
<feature type="chain" id="PRO_5041484137" description="Metalloendopeptidase" evidence="4">
    <location>
        <begin position="21"/>
        <end position="524"/>
    </location>
</feature>
<keyword evidence="4" id="KW-0732">Signal</keyword>
<keyword evidence="6" id="KW-0472">Membrane</keyword>
<keyword evidence="3 4" id="KW-0645">Protease</keyword>
<comment type="caution">
    <text evidence="3">Lacks conserved residue(s) required for the propagation of feature annotation.</text>
</comment>
<feature type="transmembrane region" description="Helical" evidence="6">
    <location>
        <begin position="474"/>
        <end position="502"/>
    </location>
</feature>
<keyword evidence="6" id="KW-0812">Transmembrane</keyword>
<keyword evidence="3 4" id="KW-0862">Zinc</keyword>
<keyword evidence="3 4" id="KW-0482">Metalloprotease</keyword>
<evidence type="ECO:0000259" key="7">
    <source>
        <dbReference type="PROSITE" id="PS50948"/>
    </source>
</evidence>
<dbReference type="CDD" id="cd04280">
    <property type="entry name" value="ZnMc_astacin_like"/>
    <property type="match status" value="1"/>
</dbReference>
<evidence type="ECO:0000256" key="1">
    <source>
        <dbReference type="ARBA" id="ARBA00022737"/>
    </source>
</evidence>
<comment type="caution">
    <text evidence="9">The sequence shown here is derived from an EMBL/GenBank/DDBJ whole genome shotgun (WGS) entry which is preliminary data.</text>
</comment>
<evidence type="ECO:0000256" key="3">
    <source>
        <dbReference type="PROSITE-ProRule" id="PRU01211"/>
    </source>
</evidence>
<feature type="region of interest" description="Disordered" evidence="5">
    <location>
        <begin position="211"/>
        <end position="230"/>
    </location>
</feature>
<dbReference type="InterPro" id="IPR000177">
    <property type="entry name" value="Apple"/>
</dbReference>
<dbReference type="Proteomes" id="UP001178507">
    <property type="component" value="Unassembled WGS sequence"/>
</dbReference>
<keyword evidence="2" id="KW-1015">Disulfide bond</keyword>
<dbReference type="Gene3D" id="3.50.4.10">
    <property type="entry name" value="Hepatocyte Growth Factor"/>
    <property type="match status" value="1"/>
</dbReference>
<keyword evidence="10" id="KW-1185">Reference proteome</keyword>
<name>A0AA36JFI9_9DINO</name>
<proteinExistence type="predicted"/>
<sequence length="524" mass="56728">MIRAVCGAFALALGVAGNECQHGYAFLHLQSNSSALNSTTATVAATSALHCQQSCVLQASCHFFVFEGSAGCFLLETYTKLVEKATAVSGHVHCNLDTTEEETEAKHKARITRSILAMTEFVAKWSTDEEEVAIAEHLAWSVENGFLSEEDYDSIAALNTATAMLINSPKDFKHAAAQGMMLTRDDLDWLLQHTVGKHEQPEEKVALQGDLVDGSEEESSGAEEKGPSGEALGFSDLASYGAGKPWTNAQVLYCFDPNIAGTARKAVECAMGRIRTNVMGISFIDVGYSSAGRCVTKPAIFIQSSESGCWANIGMSSSLFGFGSNQKLNLQTPGCNDCGTATHEMLHALGMAHEQSRPDRDNYVSILWSNVKNGMEDQFTTNSKADISHPYDIMSIMHYGSMSFTKNGMDTIHVKPAGYALYTQDPGRFRYFRIGQRMHMSKQDVEQLKDLYGCAGPDNSLCIQSSSKALSAGLVWVGSANSMLVLAFGSGLVLSACAFYMFSKASGPGQTSKERSMERYEPLT</sequence>
<dbReference type="SUPFAM" id="SSF55486">
    <property type="entry name" value="Metalloproteases ('zincins'), catalytic domain"/>
    <property type="match status" value="1"/>
</dbReference>
<evidence type="ECO:0000256" key="4">
    <source>
        <dbReference type="RuleBase" id="RU361183"/>
    </source>
</evidence>
<keyword evidence="3 4" id="KW-0479">Metal-binding</keyword>
<dbReference type="AlphaFoldDB" id="A0AA36JFI9"/>
<dbReference type="InterPro" id="IPR003609">
    <property type="entry name" value="Pan_app"/>
</dbReference>
<dbReference type="EC" id="3.4.24.-" evidence="4"/>
<dbReference type="PROSITE" id="PS51864">
    <property type="entry name" value="ASTACIN"/>
    <property type="match status" value="1"/>
</dbReference>
<dbReference type="Pfam" id="PF01400">
    <property type="entry name" value="Astacin"/>
    <property type="match status" value="1"/>
</dbReference>
<evidence type="ECO:0000259" key="8">
    <source>
        <dbReference type="PROSITE" id="PS51864"/>
    </source>
</evidence>
<evidence type="ECO:0000256" key="5">
    <source>
        <dbReference type="SAM" id="MobiDB-lite"/>
    </source>
</evidence>
<dbReference type="GO" id="GO:0006508">
    <property type="term" value="P:proteolysis"/>
    <property type="evidence" value="ECO:0007669"/>
    <property type="project" value="UniProtKB-KW"/>
</dbReference>
<dbReference type="InterPro" id="IPR006026">
    <property type="entry name" value="Peptidase_Metallo"/>
</dbReference>
<feature type="binding site" evidence="3">
    <location>
        <position position="343"/>
    </location>
    <ligand>
        <name>Zn(2+)</name>
        <dbReference type="ChEBI" id="CHEBI:29105"/>
        <note>catalytic</note>
    </ligand>
</feature>
<dbReference type="EMBL" id="CAUJNA010003553">
    <property type="protein sequence ID" value="CAJ1404729.1"/>
    <property type="molecule type" value="Genomic_DNA"/>
</dbReference>
<feature type="signal peptide" evidence="4">
    <location>
        <begin position="1"/>
        <end position="20"/>
    </location>
</feature>
<keyword evidence="6" id="KW-1133">Transmembrane helix</keyword>
<reference evidence="9" key="1">
    <citation type="submission" date="2023-08" db="EMBL/GenBank/DDBJ databases">
        <authorList>
            <person name="Chen Y."/>
            <person name="Shah S."/>
            <person name="Dougan E. K."/>
            <person name="Thang M."/>
            <person name="Chan C."/>
        </authorList>
    </citation>
    <scope>NUCLEOTIDE SEQUENCE</scope>
</reference>
<evidence type="ECO:0000313" key="10">
    <source>
        <dbReference type="Proteomes" id="UP001178507"/>
    </source>
</evidence>
<dbReference type="GO" id="GO:0004222">
    <property type="term" value="F:metalloendopeptidase activity"/>
    <property type="evidence" value="ECO:0007669"/>
    <property type="project" value="UniProtKB-UniRule"/>
</dbReference>
<dbReference type="Gene3D" id="3.40.390.10">
    <property type="entry name" value="Collagenase (Catalytic Domain)"/>
    <property type="match status" value="1"/>
</dbReference>